<sequence length="218" mass="24234">MAVKRNKSIIISYKALRRLIGILGMALPVVLIAGGFLQQGNGILGSISSYYHTNMQDVFVGILWAVGLFLISYKGYDSTDNWVTNLSGIFAIGVALFPTIVKLDDTRPLGVFQLPPAVSGTLHLVWAFLFFLLLAYNSYFLFTKTGDKTPGPQKLARNTIYRICGIIIIASLAGIVVYMLFLQETFLRNWAPVLILEILALWAFGFSWLVKGETLFKD</sequence>
<evidence type="ECO:0000256" key="1">
    <source>
        <dbReference type="SAM" id="Phobius"/>
    </source>
</evidence>
<feature type="transmembrane region" description="Helical" evidence="1">
    <location>
        <begin position="58"/>
        <end position="76"/>
    </location>
</feature>
<dbReference type="AlphaFoldDB" id="A0A7C3IGR7"/>
<gene>
    <name evidence="2" type="ORF">ENS59_06070</name>
</gene>
<reference evidence="2" key="1">
    <citation type="journal article" date="2020" name="mSystems">
        <title>Genome- and Community-Level Interaction Insights into Carbon Utilization and Element Cycling Functions of Hydrothermarchaeota in Hydrothermal Sediment.</title>
        <authorList>
            <person name="Zhou Z."/>
            <person name="Liu Y."/>
            <person name="Xu W."/>
            <person name="Pan J."/>
            <person name="Luo Z.H."/>
            <person name="Li M."/>
        </authorList>
    </citation>
    <scope>NUCLEOTIDE SEQUENCE [LARGE SCALE GENOMIC DNA]</scope>
    <source>
        <strain evidence="2">SpSt-503</strain>
    </source>
</reference>
<dbReference type="EMBL" id="DSVL01000189">
    <property type="protein sequence ID" value="HFH29064.1"/>
    <property type="molecule type" value="Genomic_DNA"/>
</dbReference>
<feature type="transmembrane region" description="Helical" evidence="1">
    <location>
        <begin position="121"/>
        <end position="142"/>
    </location>
</feature>
<organism evidence="2">
    <name type="scientific">Gracilinema caldarium</name>
    <dbReference type="NCBI Taxonomy" id="215591"/>
    <lineage>
        <taxon>Bacteria</taxon>
        <taxon>Pseudomonadati</taxon>
        <taxon>Spirochaetota</taxon>
        <taxon>Spirochaetia</taxon>
        <taxon>Spirochaetales</taxon>
        <taxon>Breznakiellaceae</taxon>
        <taxon>Gracilinema</taxon>
    </lineage>
</organism>
<keyword evidence="1" id="KW-0472">Membrane</keyword>
<feature type="transmembrane region" description="Helical" evidence="1">
    <location>
        <begin position="20"/>
        <end position="38"/>
    </location>
</feature>
<evidence type="ECO:0000313" key="2">
    <source>
        <dbReference type="EMBL" id="HFH29064.1"/>
    </source>
</evidence>
<protein>
    <submittedName>
        <fullName evidence="2">DUF998 domain-containing protein</fullName>
    </submittedName>
</protein>
<accession>A0A7C3IGR7</accession>
<feature type="transmembrane region" description="Helical" evidence="1">
    <location>
        <begin position="83"/>
        <end position="101"/>
    </location>
</feature>
<comment type="caution">
    <text evidence="2">The sequence shown here is derived from an EMBL/GenBank/DDBJ whole genome shotgun (WGS) entry which is preliminary data.</text>
</comment>
<feature type="transmembrane region" description="Helical" evidence="1">
    <location>
        <begin position="163"/>
        <end position="183"/>
    </location>
</feature>
<feature type="transmembrane region" description="Helical" evidence="1">
    <location>
        <begin position="189"/>
        <end position="210"/>
    </location>
</feature>
<proteinExistence type="predicted"/>
<name>A0A7C3IGR7_9SPIR</name>
<keyword evidence="1" id="KW-1133">Transmembrane helix</keyword>
<keyword evidence="1" id="KW-0812">Transmembrane</keyword>